<comment type="caution">
    <text evidence="1">The sequence shown here is derived from an EMBL/GenBank/DDBJ whole genome shotgun (WGS) entry which is preliminary data.</text>
</comment>
<dbReference type="RefSeq" id="WP_344326832.1">
    <property type="nucleotide sequence ID" value="NZ_BAAAPY010000004.1"/>
</dbReference>
<protein>
    <submittedName>
        <fullName evidence="1">Uncharacterized protein</fullName>
    </submittedName>
</protein>
<organism evidence="1 2">
    <name type="scientific">Aeromicrobium halocynthiae</name>
    <dbReference type="NCBI Taxonomy" id="560557"/>
    <lineage>
        <taxon>Bacteria</taxon>
        <taxon>Bacillati</taxon>
        <taxon>Actinomycetota</taxon>
        <taxon>Actinomycetes</taxon>
        <taxon>Propionibacteriales</taxon>
        <taxon>Nocardioidaceae</taxon>
        <taxon>Aeromicrobium</taxon>
    </lineage>
</organism>
<gene>
    <name evidence="1" type="ORF">GCM10009821_16410</name>
</gene>
<dbReference type="EMBL" id="BAAAPY010000004">
    <property type="protein sequence ID" value="GAA2077485.1"/>
    <property type="molecule type" value="Genomic_DNA"/>
</dbReference>
<evidence type="ECO:0000313" key="2">
    <source>
        <dbReference type="Proteomes" id="UP001501480"/>
    </source>
</evidence>
<name>A0ABN2VZ34_9ACTN</name>
<keyword evidence="2" id="KW-1185">Reference proteome</keyword>
<sequence>MTRQLPSSIYDPLPEDVASWLADHEWRRVTSGSGRAALWTSGDAELLQPTLREATDYDLRISQLLTSLSALTGQAPEALAEQMVHEGSDVTEWRAAGADDHDYSLPLEDGLTLVQSVRNAFVAAANASIQRRGYFGHSTLKAARDHARAVRMGQTRRGSYIVPIISRIPGATESGDAGQGRLDVDVSAQPFERRVMAQLAEGLAAVRRLGVDSDREPSQRELNEAIGLGVSHELCAALASALDAESFGDVDVSFSWARRASSHPNVRALNFPKAAQPVIHNMAEALRGSDVVAEQVLSGTIWQTKYERKDGAGSIKVRTQIGRTTRTVSVPLNDAQMHAAYEAAADDAPVFIRGQLVREQGRAWHFETVSEFGVAQAAPLTWESDPSENA</sequence>
<proteinExistence type="predicted"/>
<accession>A0ABN2VZ34</accession>
<reference evidence="1 2" key="1">
    <citation type="journal article" date="2019" name="Int. J. Syst. Evol. Microbiol.">
        <title>The Global Catalogue of Microorganisms (GCM) 10K type strain sequencing project: providing services to taxonomists for standard genome sequencing and annotation.</title>
        <authorList>
            <consortium name="The Broad Institute Genomics Platform"/>
            <consortium name="The Broad Institute Genome Sequencing Center for Infectious Disease"/>
            <person name="Wu L."/>
            <person name="Ma J."/>
        </authorList>
    </citation>
    <scope>NUCLEOTIDE SEQUENCE [LARGE SCALE GENOMIC DNA]</scope>
    <source>
        <strain evidence="1 2">JCM 15749</strain>
    </source>
</reference>
<evidence type="ECO:0000313" key="1">
    <source>
        <dbReference type="EMBL" id="GAA2077485.1"/>
    </source>
</evidence>
<dbReference type="Proteomes" id="UP001501480">
    <property type="component" value="Unassembled WGS sequence"/>
</dbReference>